<keyword evidence="4" id="KW-0393">Immunoglobulin domain</keyword>
<keyword evidence="2" id="KW-0677">Repeat</keyword>
<keyword evidence="3" id="KW-1015">Disulfide bond</keyword>
<dbReference type="PANTHER" id="PTHR12231">
    <property type="entry name" value="CTX-RELATED TYPE I TRANSMEMBRANE PROTEIN"/>
    <property type="match status" value="1"/>
</dbReference>
<gene>
    <name evidence="7" type="primary">LOC106478016</name>
</gene>
<dbReference type="SUPFAM" id="SSF48726">
    <property type="entry name" value="Immunoglobulin"/>
    <property type="match status" value="3"/>
</dbReference>
<dbReference type="InterPro" id="IPR051170">
    <property type="entry name" value="Neural/epithelial_adhesion"/>
</dbReference>
<feature type="domain" description="Ig-like" evidence="5">
    <location>
        <begin position="207"/>
        <end position="289"/>
    </location>
</feature>
<dbReference type="InterPro" id="IPR003598">
    <property type="entry name" value="Ig_sub2"/>
</dbReference>
<dbReference type="Proteomes" id="UP000694941">
    <property type="component" value="Unplaced"/>
</dbReference>
<dbReference type="Gene3D" id="2.60.40.10">
    <property type="entry name" value="Immunoglobulins"/>
    <property type="match status" value="3"/>
</dbReference>
<evidence type="ECO:0000313" key="7">
    <source>
        <dbReference type="RefSeq" id="XP_022237254.1"/>
    </source>
</evidence>
<evidence type="ECO:0000259" key="5">
    <source>
        <dbReference type="PROSITE" id="PS50835"/>
    </source>
</evidence>
<dbReference type="InterPro" id="IPR036179">
    <property type="entry name" value="Ig-like_dom_sf"/>
</dbReference>
<dbReference type="InterPro" id="IPR003599">
    <property type="entry name" value="Ig_sub"/>
</dbReference>
<reference evidence="7" key="1">
    <citation type="submission" date="2025-08" db="UniProtKB">
        <authorList>
            <consortium name="RefSeq"/>
        </authorList>
    </citation>
    <scope>IDENTIFICATION</scope>
    <source>
        <tissue evidence="7">Muscle</tissue>
    </source>
</reference>
<dbReference type="InterPro" id="IPR007110">
    <property type="entry name" value="Ig-like_dom"/>
</dbReference>
<name>A0ABM1S0U9_LIMPO</name>
<dbReference type="Pfam" id="PF07686">
    <property type="entry name" value="V-set"/>
    <property type="match status" value="1"/>
</dbReference>
<dbReference type="RefSeq" id="XP_022237254.1">
    <property type="nucleotide sequence ID" value="XM_022381546.1"/>
</dbReference>
<dbReference type="InterPro" id="IPR013783">
    <property type="entry name" value="Ig-like_fold"/>
</dbReference>
<evidence type="ECO:0000256" key="2">
    <source>
        <dbReference type="ARBA" id="ARBA00022737"/>
    </source>
</evidence>
<evidence type="ECO:0000313" key="6">
    <source>
        <dbReference type="Proteomes" id="UP000694941"/>
    </source>
</evidence>
<proteinExistence type="predicted"/>
<organism evidence="6 7">
    <name type="scientific">Limulus polyphemus</name>
    <name type="common">Atlantic horseshoe crab</name>
    <dbReference type="NCBI Taxonomy" id="6850"/>
    <lineage>
        <taxon>Eukaryota</taxon>
        <taxon>Metazoa</taxon>
        <taxon>Ecdysozoa</taxon>
        <taxon>Arthropoda</taxon>
        <taxon>Chelicerata</taxon>
        <taxon>Merostomata</taxon>
        <taxon>Xiphosura</taxon>
        <taxon>Limulidae</taxon>
        <taxon>Limulus</taxon>
    </lineage>
</organism>
<evidence type="ECO:0000256" key="1">
    <source>
        <dbReference type="ARBA" id="ARBA00022729"/>
    </source>
</evidence>
<sequence length="362" mass="41114">MISLEPTFADPVPNLSVPLGRDASFPCVVDYLREYKVAWIKVETKAILSIHQHLITRNYRISVSSVDSRQFVLRVKDVRESDRGGYMCQVNTLPMMSQTGYLEILVPPRISEVESSSDMTTQEGDDVTLNCKANGYPLPNVTWRREDGNRIPLTSVNGKKFVVTSYFGEELKISRISRLHMGAYLCIASNSVPPSVSRRIVIDVEFPPVIWVPTQILGRRIGEDVTLACHIEANPTPVNTWVKDFRTISTNPIKYETQIHKRSYKLLTKLTIKSLRVSDIGVYGCVAENKLGKFEGKIKIYDLPLKVKQVMNNIDMEEHEANMRRINYSTNTLISTDFPVIEQTHRKEPIADPGKKKKAFII</sequence>
<dbReference type="SMART" id="SM00409">
    <property type="entry name" value="IG"/>
    <property type="match status" value="3"/>
</dbReference>
<dbReference type="Pfam" id="PF13927">
    <property type="entry name" value="Ig_3"/>
    <property type="match status" value="2"/>
</dbReference>
<keyword evidence="6" id="KW-1185">Reference proteome</keyword>
<evidence type="ECO:0000256" key="4">
    <source>
        <dbReference type="ARBA" id="ARBA00023319"/>
    </source>
</evidence>
<dbReference type="InterPro" id="IPR013106">
    <property type="entry name" value="Ig_V-set"/>
</dbReference>
<feature type="domain" description="Ig-like" evidence="5">
    <location>
        <begin position="6"/>
        <end position="91"/>
    </location>
</feature>
<protein>
    <submittedName>
        <fullName evidence="7">Lachesin-like</fullName>
    </submittedName>
</protein>
<dbReference type="PANTHER" id="PTHR12231:SF253">
    <property type="entry name" value="DPR-INTERACTING PROTEIN ETA, ISOFORM B-RELATED"/>
    <property type="match status" value="1"/>
</dbReference>
<dbReference type="PROSITE" id="PS50835">
    <property type="entry name" value="IG_LIKE"/>
    <property type="match status" value="3"/>
</dbReference>
<evidence type="ECO:0000256" key="3">
    <source>
        <dbReference type="ARBA" id="ARBA00023157"/>
    </source>
</evidence>
<dbReference type="SMART" id="SM00408">
    <property type="entry name" value="IGc2"/>
    <property type="match status" value="3"/>
</dbReference>
<feature type="domain" description="Ig-like" evidence="5">
    <location>
        <begin position="108"/>
        <end position="197"/>
    </location>
</feature>
<accession>A0ABM1S0U9</accession>
<keyword evidence="1" id="KW-0732">Signal</keyword>
<dbReference type="GeneID" id="106478016"/>